<accession>A0A382KYZ9</accession>
<proteinExistence type="predicted"/>
<evidence type="ECO:0000313" key="1">
    <source>
        <dbReference type="EMBL" id="SVC27881.1"/>
    </source>
</evidence>
<evidence type="ECO:0008006" key="2">
    <source>
        <dbReference type="Google" id="ProtNLM"/>
    </source>
</evidence>
<organism evidence="1">
    <name type="scientific">marine metagenome</name>
    <dbReference type="NCBI Taxonomy" id="408172"/>
    <lineage>
        <taxon>unclassified sequences</taxon>
        <taxon>metagenomes</taxon>
        <taxon>ecological metagenomes</taxon>
    </lineage>
</organism>
<name>A0A382KYZ9_9ZZZZ</name>
<protein>
    <recommendedName>
        <fullName evidence="2">SGNH hydrolase-type esterase domain-containing protein</fullName>
    </recommendedName>
</protein>
<reference evidence="1" key="1">
    <citation type="submission" date="2018-05" db="EMBL/GenBank/DDBJ databases">
        <authorList>
            <person name="Lanie J.A."/>
            <person name="Ng W.-L."/>
            <person name="Kazmierczak K.M."/>
            <person name="Andrzejewski T.M."/>
            <person name="Davidsen T.M."/>
            <person name="Wayne K.J."/>
            <person name="Tettelin H."/>
            <person name="Glass J.I."/>
            <person name="Rusch D."/>
            <person name="Podicherti R."/>
            <person name="Tsui H.-C.T."/>
            <person name="Winkler M.E."/>
        </authorList>
    </citation>
    <scope>NUCLEOTIDE SEQUENCE</scope>
</reference>
<gene>
    <name evidence="1" type="ORF">METZ01_LOCUS280735</name>
</gene>
<dbReference type="EMBL" id="UINC01082791">
    <property type="protein sequence ID" value="SVC27881.1"/>
    <property type="molecule type" value="Genomic_DNA"/>
</dbReference>
<dbReference type="AlphaFoldDB" id="A0A382KYZ9"/>
<sequence length="245" mass="28311">MYKKEVLLTSGCSFTDNWWTKKHNIPVWPELFAKQIDMQCINLGKRGLGNDYILNSIVDKVATEKNIGLVVVMWSEFGRIDFELEEDADIYDGLPWIAVSNSSGHVYPPNVRDILSSTDLKGTIIYRKPLGIIQLMKKSLRTFYIFQELMESLKLPYIQIVGPRCLPFSYHKDATKVLINSPYLNKINEKNFLGWPIFKEIGGWCIDDYLDGLSDDFRISEKDRHPNSYGHEEIVKLLNNRKIDG</sequence>